<dbReference type="AlphaFoldDB" id="A0A9N9GNQ9"/>
<evidence type="ECO:0000313" key="1">
    <source>
        <dbReference type="EMBL" id="CAG8623776.1"/>
    </source>
</evidence>
<evidence type="ECO:0000313" key="2">
    <source>
        <dbReference type="Proteomes" id="UP000789405"/>
    </source>
</evidence>
<reference evidence="1" key="1">
    <citation type="submission" date="2021-06" db="EMBL/GenBank/DDBJ databases">
        <authorList>
            <person name="Kallberg Y."/>
            <person name="Tangrot J."/>
            <person name="Rosling A."/>
        </authorList>
    </citation>
    <scope>NUCLEOTIDE SEQUENCE</scope>
    <source>
        <strain evidence="1">MA453B</strain>
    </source>
</reference>
<dbReference type="Proteomes" id="UP000789405">
    <property type="component" value="Unassembled WGS sequence"/>
</dbReference>
<proteinExistence type="predicted"/>
<gene>
    <name evidence="1" type="ORF">DERYTH_LOCUS8778</name>
</gene>
<organism evidence="1 2">
    <name type="scientific">Dentiscutata erythropus</name>
    <dbReference type="NCBI Taxonomy" id="1348616"/>
    <lineage>
        <taxon>Eukaryota</taxon>
        <taxon>Fungi</taxon>
        <taxon>Fungi incertae sedis</taxon>
        <taxon>Mucoromycota</taxon>
        <taxon>Glomeromycotina</taxon>
        <taxon>Glomeromycetes</taxon>
        <taxon>Diversisporales</taxon>
        <taxon>Gigasporaceae</taxon>
        <taxon>Dentiscutata</taxon>
    </lineage>
</organism>
<sequence>MTELGAHFLEKFLRDEFELNNELAPSIELDEELSTSAELDVELSTSAELDAELSTLAKLDAELATLINLKAMCKDWTWDNDDLAYYDILDLTPGSNSTFAKSLPEIYKTLNNLPNPQKKDYEKIKKIVDIIISPNLKKSVDELFGNS</sequence>
<protein>
    <submittedName>
        <fullName evidence="1">8422_t:CDS:1</fullName>
    </submittedName>
</protein>
<name>A0A9N9GNQ9_9GLOM</name>
<dbReference type="EMBL" id="CAJVPY010004607">
    <property type="protein sequence ID" value="CAG8623776.1"/>
    <property type="molecule type" value="Genomic_DNA"/>
</dbReference>
<accession>A0A9N9GNQ9</accession>
<keyword evidence="2" id="KW-1185">Reference proteome</keyword>
<comment type="caution">
    <text evidence="1">The sequence shown here is derived from an EMBL/GenBank/DDBJ whole genome shotgun (WGS) entry which is preliminary data.</text>
</comment>